<protein>
    <submittedName>
        <fullName evidence="4">Type VI secretion system secreted protein VgrG</fullName>
    </submittedName>
</protein>
<feature type="domain" description="Gp5/Type VI secretion system Vgr C-terminal trimerisation" evidence="3">
    <location>
        <begin position="456"/>
        <end position="566"/>
    </location>
</feature>
<dbReference type="Gene3D" id="2.40.50.230">
    <property type="entry name" value="Gp5 N-terminal domain"/>
    <property type="match status" value="1"/>
</dbReference>
<feature type="domain" description="Gp5/Type VI secretion system Vgr protein OB-fold" evidence="2">
    <location>
        <begin position="390"/>
        <end position="439"/>
    </location>
</feature>
<dbReference type="Proteomes" id="UP000183223">
    <property type="component" value="Unassembled WGS sequence"/>
</dbReference>
<dbReference type="Pfam" id="PF04717">
    <property type="entry name" value="Phage_base_V"/>
    <property type="match status" value="1"/>
</dbReference>
<dbReference type="NCBIfam" id="TIGR03361">
    <property type="entry name" value="VI_Rhs_Vgr"/>
    <property type="match status" value="1"/>
</dbReference>
<dbReference type="STRING" id="29488.KS18_18365"/>
<reference evidence="5" key="1">
    <citation type="submission" date="2016-10" db="EMBL/GenBank/DDBJ databases">
        <authorList>
            <person name="Varghese N."/>
            <person name="Submissions S."/>
        </authorList>
    </citation>
    <scope>NUCLEOTIDE SEQUENCE [LARGE SCALE GENOMIC DNA]</scope>
    <source>
        <strain evidence="5">ATCC 29999</strain>
    </source>
</reference>
<dbReference type="SUPFAM" id="SSF69255">
    <property type="entry name" value="gp5 N-terminal domain-like"/>
    <property type="match status" value="1"/>
</dbReference>
<dbReference type="AlphaFoldDB" id="A0A1G5RHU8"/>
<dbReference type="InterPro" id="IPR017847">
    <property type="entry name" value="T6SS_RhsGE_Vgr_subset"/>
</dbReference>
<dbReference type="InterPro" id="IPR006533">
    <property type="entry name" value="T6SS_Vgr_RhsGE"/>
</dbReference>
<evidence type="ECO:0000256" key="1">
    <source>
        <dbReference type="ARBA" id="ARBA00005558"/>
    </source>
</evidence>
<keyword evidence="5" id="KW-1185">Reference proteome</keyword>
<dbReference type="EMBL" id="FMWJ01000038">
    <property type="protein sequence ID" value="SCZ73614.1"/>
    <property type="molecule type" value="Genomic_DNA"/>
</dbReference>
<gene>
    <name evidence="4" type="ORF">SAMN02982990_04316</name>
</gene>
<evidence type="ECO:0000259" key="2">
    <source>
        <dbReference type="Pfam" id="PF04717"/>
    </source>
</evidence>
<sequence length="705" mass="79600">MDGLVFTCRIGALSQTTFQVSQFTLQEELSQLYSLTLKVASSRDDIPLNDQLGRRASLTITRNGVAERTINGLIAGAEQGNTDGRRTFYIFTIRPEMWLMTLNQDSRIFHWQSVPEILTKLLKEHHILFVRDTLYKHYTEREYTTQKRESAYDFWCRLAAEEGMVFWFEEKQMLFCDCHLGMQADIQLSYNTHPETDETDTTAYQWSYGEYLCPNGTVQKDHNFLNPKYSLEHQKQADDDSGYDSVFESYGRFQRDAEGKSFTQLRLEQLQNYSKVGTAKTHCIRLRPGKIFTLQSHPIATMNARWQVISVTHYGWQPVASGDGGEGTTLTNEVAFIPGHQDWRPPYRYKPLADGDEVATVVGVGSEEIYVNEHGAIRIHFHWNRYDKADDGASCWVRVAQGWNGNGFGFMAIPRVGQEVIVSYLNGDIDRPIVTGCTYNGLNRPPLNLPLEKTRTTFKTRTHRGQGFNELRFEDDKGSEEVFIHAQRDMNMQILWDKTTQIGHDQKTEAAHNRTAIIKNDDDEAVQGFQTLEVGQNQTVTIKGQQAVSIGKSHQLNIADNQQITVGKHITAHSESGQIIIGNAGGQIVIDPMGNIRIEGVSITMTDHITGKKSAGALFDYSARYTLLSEQSDKPLVDVPYTITTGDGQVIPGKTDALGRTMTVQSAAEENLQLSSPENPPKPKQTLYQVSDNTPVEHVMEFTEE</sequence>
<dbReference type="InterPro" id="IPR037026">
    <property type="entry name" value="Vgr_OB-fold_dom_sf"/>
</dbReference>
<dbReference type="SUPFAM" id="SSF69279">
    <property type="entry name" value="Phage tail proteins"/>
    <property type="match status" value="2"/>
</dbReference>
<dbReference type="Gene3D" id="3.55.50.10">
    <property type="entry name" value="Baseplate protein-like domains"/>
    <property type="match status" value="1"/>
</dbReference>
<dbReference type="SUPFAM" id="SSF69349">
    <property type="entry name" value="Phage fibre proteins"/>
    <property type="match status" value="1"/>
</dbReference>
<accession>A0A1G5RHU8</accession>
<comment type="similarity">
    <text evidence="1">Belongs to the VgrG protein family.</text>
</comment>
<dbReference type="Gene3D" id="2.30.110.50">
    <property type="match status" value="1"/>
</dbReference>
<dbReference type="RefSeq" id="WP_175445380.1">
    <property type="nucleotide sequence ID" value="NZ_CAWQXX010000060.1"/>
</dbReference>
<dbReference type="NCBIfam" id="TIGR01646">
    <property type="entry name" value="vgr_GE"/>
    <property type="match status" value="1"/>
</dbReference>
<evidence type="ECO:0000313" key="4">
    <source>
        <dbReference type="EMBL" id="SCZ73614.1"/>
    </source>
</evidence>
<dbReference type="PANTHER" id="PTHR32305">
    <property type="match status" value="1"/>
</dbReference>
<evidence type="ECO:0000259" key="3">
    <source>
        <dbReference type="Pfam" id="PF22178"/>
    </source>
</evidence>
<dbReference type="InterPro" id="IPR050708">
    <property type="entry name" value="T6SS_VgrG/RHS"/>
</dbReference>
<organism evidence="4 5">
    <name type="scientific">Photorhabdus luminescens</name>
    <name type="common">Xenorhabdus luminescens</name>
    <dbReference type="NCBI Taxonomy" id="29488"/>
    <lineage>
        <taxon>Bacteria</taxon>
        <taxon>Pseudomonadati</taxon>
        <taxon>Pseudomonadota</taxon>
        <taxon>Gammaproteobacteria</taxon>
        <taxon>Enterobacterales</taxon>
        <taxon>Morganellaceae</taxon>
        <taxon>Photorhabdus</taxon>
    </lineage>
</organism>
<dbReference type="InterPro" id="IPR006531">
    <property type="entry name" value="Gp5/Vgr_OB"/>
</dbReference>
<proteinExistence type="inferred from homology"/>
<dbReference type="Pfam" id="PF22178">
    <property type="entry name" value="Gp5_trimer_C"/>
    <property type="match status" value="1"/>
</dbReference>
<dbReference type="PANTHER" id="PTHR32305:SF11">
    <property type="entry name" value="TYPE VI SECRETION SYSTEM SPIKE PROTEIN VGRG3"/>
    <property type="match status" value="1"/>
</dbReference>
<dbReference type="Pfam" id="PF05954">
    <property type="entry name" value="Phage_GPD"/>
    <property type="match status" value="1"/>
</dbReference>
<dbReference type="InterPro" id="IPR054030">
    <property type="entry name" value="Gp5_Vgr_C"/>
</dbReference>
<evidence type="ECO:0000313" key="5">
    <source>
        <dbReference type="Proteomes" id="UP000183223"/>
    </source>
</evidence>
<name>A0A1G5RHU8_PHOLU</name>
<dbReference type="Gene3D" id="4.10.220.110">
    <property type="match status" value="1"/>
</dbReference>